<keyword evidence="2" id="KW-0812">Transmembrane</keyword>
<feature type="transmembrane region" description="Helical" evidence="2">
    <location>
        <begin position="233"/>
        <end position="253"/>
    </location>
</feature>
<feature type="compositionally biased region" description="Basic and acidic residues" evidence="1">
    <location>
        <begin position="7"/>
        <end position="20"/>
    </location>
</feature>
<evidence type="ECO:0000313" key="4">
    <source>
        <dbReference type="Proteomes" id="UP001396898"/>
    </source>
</evidence>
<dbReference type="EMBL" id="JAQQWI010000019">
    <property type="protein sequence ID" value="KAK7999241.1"/>
    <property type="molecule type" value="Genomic_DNA"/>
</dbReference>
<protein>
    <submittedName>
        <fullName evidence="3">Uncharacterized protein</fullName>
    </submittedName>
</protein>
<keyword evidence="2" id="KW-1133">Transmembrane helix</keyword>
<dbReference type="Proteomes" id="UP001396898">
    <property type="component" value="Unassembled WGS sequence"/>
</dbReference>
<feature type="compositionally biased region" description="Polar residues" evidence="1">
    <location>
        <begin position="78"/>
        <end position="87"/>
    </location>
</feature>
<sequence>MFRRGASTREGDVEEQRDGVSEMTEGNPRPSTTRRISLRLPRRRTGSNSTSGGGHEPPRAHANGIQPNEVESPKSPDFNINLTNMPSTRLHLPNLARTWTRGSSGPPTRPPSPQEVEQRGGVGGGDEARPSTQSEWPRPSVQQQSGQPARLPAIDEPQPAHTRPSEDRSTFMQRFRGADPAEMHLADMADRGRQRTRRRDRSDGSASGRDSDTPKRFLFCFPWVKSRRVRNSILRCFVSGLLLVLTLSVYLALSLTKNINNSEFTILLILVILASTIFFCHGLIKLCLFVMRPQTAEEQERARLPNMFGPGGYAIPRRPIRVVLARDEEAAGLESETNKLQPPAYGLWRESVRVDPNRIYWARNEQSPPPSSSSSGREAGTETSSERDPARPTTARPPSYASEDGVAYVVEARPRSMAPLTDVPLPPQPAGAEAETMPHRPAW</sequence>
<feature type="transmembrane region" description="Helical" evidence="2">
    <location>
        <begin position="265"/>
        <end position="291"/>
    </location>
</feature>
<feature type="compositionally biased region" description="Basic residues" evidence="1">
    <location>
        <begin position="36"/>
        <end position="45"/>
    </location>
</feature>
<name>A0ABR1R4X6_9PEZI</name>
<evidence type="ECO:0000256" key="1">
    <source>
        <dbReference type="SAM" id="MobiDB-lite"/>
    </source>
</evidence>
<keyword evidence="2" id="KW-0472">Membrane</keyword>
<feature type="region of interest" description="Disordered" evidence="1">
    <location>
        <begin position="1"/>
        <end position="211"/>
    </location>
</feature>
<feature type="region of interest" description="Disordered" evidence="1">
    <location>
        <begin position="362"/>
        <end position="443"/>
    </location>
</feature>
<accession>A0ABR1R4X6</accession>
<evidence type="ECO:0000256" key="2">
    <source>
        <dbReference type="SAM" id="Phobius"/>
    </source>
</evidence>
<feature type="compositionally biased region" description="Basic and acidic residues" evidence="1">
    <location>
        <begin position="176"/>
        <end position="193"/>
    </location>
</feature>
<evidence type="ECO:0000313" key="3">
    <source>
        <dbReference type="EMBL" id="KAK7999241.1"/>
    </source>
</evidence>
<comment type="caution">
    <text evidence="3">The sequence shown here is derived from an EMBL/GenBank/DDBJ whole genome shotgun (WGS) entry which is preliminary data.</text>
</comment>
<keyword evidence="4" id="KW-1185">Reference proteome</keyword>
<reference evidence="3 4" key="1">
    <citation type="submission" date="2023-01" db="EMBL/GenBank/DDBJ databases">
        <title>Analysis of 21 Apiospora genomes using comparative genomics revels a genus with tremendous synthesis potential of carbohydrate active enzymes and secondary metabolites.</title>
        <authorList>
            <person name="Sorensen T."/>
        </authorList>
    </citation>
    <scope>NUCLEOTIDE SEQUENCE [LARGE SCALE GENOMIC DNA]</scope>
    <source>
        <strain evidence="3 4">CBS 20057</strain>
    </source>
</reference>
<feature type="compositionally biased region" description="Polar residues" evidence="1">
    <location>
        <begin position="130"/>
        <end position="147"/>
    </location>
</feature>
<organism evidence="3 4">
    <name type="scientific">Apiospora marii</name>
    <dbReference type="NCBI Taxonomy" id="335849"/>
    <lineage>
        <taxon>Eukaryota</taxon>
        <taxon>Fungi</taxon>
        <taxon>Dikarya</taxon>
        <taxon>Ascomycota</taxon>
        <taxon>Pezizomycotina</taxon>
        <taxon>Sordariomycetes</taxon>
        <taxon>Xylariomycetidae</taxon>
        <taxon>Amphisphaeriales</taxon>
        <taxon>Apiosporaceae</taxon>
        <taxon>Apiospora</taxon>
    </lineage>
</organism>
<gene>
    <name evidence="3" type="ORF">PG991_014916</name>
</gene>
<proteinExistence type="predicted"/>